<dbReference type="InterPro" id="IPR013103">
    <property type="entry name" value="RVT_2"/>
</dbReference>
<dbReference type="AlphaFoldDB" id="A0A2N9EXF5"/>
<evidence type="ECO:0000313" key="3">
    <source>
        <dbReference type="EMBL" id="SPC79532.1"/>
    </source>
</evidence>
<proteinExistence type="predicted"/>
<protein>
    <recommendedName>
        <fullName evidence="2">Reverse transcriptase Ty1/copia-type domain-containing protein</fullName>
    </recommendedName>
</protein>
<sequence>MRFLWDQLAASEPVINTVSEAKLFSEHRERLRLHQFLMGIFNDFESVHTSVGPTATTPLRGHHKKRFNQKNSHLICAFCKHHGHTIDRCNMCAHILQHSTALTTSRSIPSSDAASIDPVSLTTPTYITADLKVLFSQVQPSSSSASNHAPSVTPSISSKWFLDFACYNHMTDNLHFTSAYILPILPTITIADGSAMTISHVGSISTSNLSVFDDDPLYDLFLVIPSTSVESFNLISEKSPPADPTFDESPFSALATNPVDTTAPEPRRSHRTGTWDLVDFLVGKSAIGCKWVYKIKTRSDGTVDCYKACLVAKGFTQEYEIDYEETFAPVARLSFVRTLIAVSASRHWPISNGFSSYDSAMFFQHSDHGITLLLLYVDDMIIIGDDVQGIQDLNRFLGQHFEMNNLGPLSYFLGLEVSSFSDGYYLT</sequence>
<feature type="domain" description="Reverse transcriptase Ty1/copia-type" evidence="2">
    <location>
        <begin position="358"/>
        <end position="426"/>
    </location>
</feature>
<name>A0A2N9EXF5_FAGSY</name>
<dbReference type="EMBL" id="OIVN01000394">
    <property type="protein sequence ID" value="SPC79532.1"/>
    <property type="molecule type" value="Genomic_DNA"/>
</dbReference>
<gene>
    <name evidence="3" type="ORF">FSB_LOCUS7414</name>
</gene>
<dbReference type="Pfam" id="PF07727">
    <property type="entry name" value="RVT_2"/>
    <property type="match status" value="2"/>
</dbReference>
<evidence type="ECO:0000259" key="2">
    <source>
        <dbReference type="Pfam" id="PF07727"/>
    </source>
</evidence>
<accession>A0A2N9EXF5</accession>
<reference evidence="3" key="1">
    <citation type="submission" date="2018-02" db="EMBL/GenBank/DDBJ databases">
        <authorList>
            <person name="Cohen D.B."/>
            <person name="Kent A.D."/>
        </authorList>
    </citation>
    <scope>NUCLEOTIDE SEQUENCE</scope>
</reference>
<organism evidence="3">
    <name type="scientific">Fagus sylvatica</name>
    <name type="common">Beechnut</name>
    <dbReference type="NCBI Taxonomy" id="28930"/>
    <lineage>
        <taxon>Eukaryota</taxon>
        <taxon>Viridiplantae</taxon>
        <taxon>Streptophyta</taxon>
        <taxon>Embryophyta</taxon>
        <taxon>Tracheophyta</taxon>
        <taxon>Spermatophyta</taxon>
        <taxon>Magnoliopsida</taxon>
        <taxon>eudicotyledons</taxon>
        <taxon>Gunneridae</taxon>
        <taxon>Pentapetalae</taxon>
        <taxon>rosids</taxon>
        <taxon>fabids</taxon>
        <taxon>Fagales</taxon>
        <taxon>Fagaceae</taxon>
        <taxon>Fagus</taxon>
    </lineage>
</organism>
<feature type="domain" description="Reverse transcriptase Ty1/copia-type" evidence="2">
    <location>
        <begin position="274"/>
        <end position="350"/>
    </location>
</feature>
<feature type="region of interest" description="Disordered" evidence="1">
    <location>
        <begin position="240"/>
        <end position="269"/>
    </location>
</feature>
<evidence type="ECO:0000256" key="1">
    <source>
        <dbReference type="SAM" id="MobiDB-lite"/>
    </source>
</evidence>